<dbReference type="Gene3D" id="3.30.70.270">
    <property type="match status" value="1"/>
</dbReference>
<keyword evidence="15" id="KW-1185">Reference proteome</keyword>
<evidence type="ECO:0000313" key="14">
    <source>
        <dbReference type="EMBL" id="SHJ72242.1"/>
    </source>
</evidence>
<dbReference type="PANTHER" id="PTHR36528">
    <property type="entry name" value="CRISPR SYSTEM SINGLE-STRAND-SPECIFIC DEOXYRIBONUCLEASE CAS10/CSM1 (SUBTYPE III-A)"/>
    <property type="match status" value="1"/>
</dbReference>
<evidence type="ECO:0000313" key="15">
    <source>
        <dbReference type="Proteomes" id="UP000242497"/>
    </source>
</evidence>
<keyword evidence="11" id="KW-0051">Antiviral defense</keyword>
<dbReference type="PROSITE" id="PS50887">
    <property type="entry name" value="GGDEF"/>
    <property type="match status" value="1"/>
</dbReference>
<dbReference type="InterPro" id="IPR041062">
    <property type="entry name" value="Csm1_B"/>
</dbReference>
<evidence type="ECO:0000256" key="9">
    <source>
        <dbReference type="ARBA" id="ARBA00022839"/>
    </source>
</evidence>
<dbReference type="InterPro" id="IPR054767">
    <property type="entry name" value="Cas10-Cmr2_palm2"/>
</dbReference>
<keyword evidence="9" id="KW-0269">Exonuclease</keyword>
<dbReference type="InterPro" id="IPR006674">
    <property type="entry name" value="HD_domain"/>
</dbReference>
<evidence type="ECO:0000256" key="4">
    <source>
        <dbReference type="ARBA" id="ARBA00022679"/>
    </source>
</evidence>
<evidence type="ECO:0000256" key="8">
    <source>
        <dbReference type="ARBA" id="ARBA00022801"/>
    </source>
</evidence>
<dbReference type="OrthoDB" id="9804747at2"/>
<dbReference type="InterPro" id="IPR052117">
    <property type="entry name" value="Cas10/Csm1_subtype-III-A"/>
</dbReference>
<gene>
    <name evidence="14" type="ORF">SAMN02744037_00688</name>
</gene>
<keyword evidence="6" id="KW-0547">Nucleotide-binding</keyword>
<dbReference type="GO" id="GO:0016740">
    <property type="term" value="F:transferase activity"/>
    <property type="evidence" value="ECO:0007669"/>
    <property type="project" value="UniProtKB-KW"/>
</dbReference>
<evidence type="ECO:0000256" key="5">
    <source>
        <dbReference type="ARBA" id="ARBA00022722"/>
    </source>
</evidence>
<comment type="cofactor">
    <cofactor evidence="1">
        <name>a divalent metal cation</name>
        <dbReference type="ChEBI" id="CHEBI:60240"/>
    </cofactor>
</comment>
<protein>
    <recommendedName>
        <fullName evidence="3">CRISPR system single-strand-specific deoxyribonuclease Cas10/Csm1 (subtype III-A)</fullName>
    </recommendedName>
    <alternativeName>
        <fullName evidence="12">Cyclic oligoadenylate synthase</fullName>
    </alternativeName>
</protein>
<keyword evidence="8" id="KW-0378">Hydrolase</keyword>
<dbReference type="Pfam" id="PF01966">
    <property type="entry name" value="HD"/>
    <property type="match status" value="1"/>
</dbReference>
<dbReference type="Pfam" id="PF22335">
    <property type="entry name" value="Cas10-Cmr2_palm2"/>
    <property type="match status" value="1"/>
</dbReference>
<dbReference type="GO" id="GO:0004527">
    <property type="term" value="F:exonuclease activity"/>
    <property type="evidence" value="ECO:0007669"/>
    <property type="project" value="UniProtKB-KW"/>
</dbReference>
<dbReference type="InterPro" id="IPR043128">
    <property type="entry name" value="Rev_trsase/Diguanyl_cyclase"/>
</dbReference>
<dbReference type="GO" id="GO:0004519">
    <property type="term" value="F:endonuclease activity"/>
    <property type="evidence" value="ECO:0007669"/>
    <property type="project" value="UniProtKB-KW"/>
</dbReference>
<evidence type="ECO:0000256" key="10">
    <source>
        <dbReference type="ARBA" id="ARBA00022840"/>
    </source>
</evidence>
<proteinExistence type="inferred from homology"/>
<keyword evidence="7" id="KW-0255">Endonuclease</keyword>
<organism evidence="14 15">
    <name type="scientific">Tepidibacter formicigenes DSM 15518</name>
    <dbReference type="NCBI Taxonomy" id="1123349"/>
    <lineage>
        <taxon>Bacteria</taxon>
        <taxon>Bacillati</taxon>
        <taxon>Bacillota</taxon>
        <taxon>Clostridia</taxon>
        <taxon>Peptostreptococcales</taxon>
        <taxon>Peptostreptococcaceae</taxon>
        <taxon>Tepidibacter</taxon>
    </lineage>
</organism>
<evidence type="ECO:0000256" key="11">
    <source>
        <dbReference type="ARBA" id="ARBA00023118"/>
    </source>
</evidence>
<dbReference type="Pfam" id="PF18211">
    <property type="entry name" value="Csm1_B"/>
    <property type="match status" value="1"/>
</dbReference>
<dbReference type="SUPFAM" id="SSF109604">
    <property type="entry name" value="HD-domain/PDEase-like"/>
    <property type="match status" value="1"/>
</dbReference>
<dbReference type="AlphaFoldDB" id="A0A1M6LMB8"/>
<dbReference type="RefSeq" id="WP_072887289.1">
    <property type="nucleotide sequence ID" value="NZ_FRAE01000011.1"/>
</dbReference>
<evidence type="ECO:0000256" key="6">
    <source>
        <dbReference type="ARBA" id="ARBA00022741"/>
    </source>
</evidence>
<dbReference type="Proteomes" id="UP000242497">
    <property type="component" value="Unassembled WGS sequence"/>
</dbReference>
<dbReference type="EMBL" id="FRAE01000011">
    <property type="protein sequence ID" value="SHJ72242.1"/>
    <property type="molecule type" value="Genomic_DNA"/>
</dbReference>
<sequence>MLNINNENYIIALAGLLHDVGKLLNRCDDYMGKRYLPNKKHQQLSVDFLKLLKEKNILKENELLTLLVQKHHEHHTIEEQFRVNSIENTYQRTLAYLISRADNYSSSERRDGENKSSYFKAQPLDSLFNKLEINNNKFYNENFKYKLKEFSCKEYENVFPKNFEKNTQEEIKELVDKFISELDKLNTDDFEMFFKTLFYILRKYTWCLPSDTTKDICDISLFDHLKTTSAIALCSYLYHKENNSLDEKSAKDDKEDKFLIIGCDVEGISDYINDVNTTKNASKRLRGKSFFANLLVKSISYKIIKELNLTIANNIINTGNRFYILAPKTYSVKEKLLKIKRDINDYLFNEFEASIYFNLTVISVCGEKLRNFREIVDEINHKLQKNSNQKYKENILKNPVISFDFEIGGVCPICQKYFKPKNNDKCRFCENEINIGTYVTKSKYIAYYSEDINYNKKIKIFNDIYVAFLEDKNDLDNIDKSPYIVMNLQDTEILTNYPSGFEFYANYAPTYESLEEYRFYTKKDDTNYENDIKSFEAISSQAQGVKNLGILKLDLDNLQLLMDVGLFGKEDIKNLPDYEEDEKSKFDYTSISRISNLSTMINTFFNSYIYNKFSRSRLEIINLEKEKVKINLHNHYIVNSNGADLTLIGPWNEVIFTAKFINDKFKEFVSNNTDITLSASIAFMKNKEAIMNVFKKADEGLKKAKEEGKNGIVIFDRFIKWEDFNEIFDLGEYIYKNLQNQTYSQSFIYRLLSYTNMVEEYVNSNYEDVSKLLYISKFNYDLYRNLIPKIANKLGIKNYKKDEEIIFKQEEISKLKKYFDNIPDENSFIYKYMKIVLNYAVRKNRGGE</sequence>
<feature type="domain" description="GGDEF" evidence="13">
    <location>
        <begin position="546"/>
        <end position="717"/>
    </location>
</feature>
<evidence type="ECO:0000256" key="3">
    <source>
        <dbReference type="ARBA" id="ARBA00014333"/>
    </source>
</evidence>
<keyword evidence="4" id="KW-0808">Transferase</keyword>
<dbReference type="NCBIfam" id="TIGR02578">
    <property type="entry name" value="cas_TM1811_Csm1"/>
    <property type="match status" value="1"/>
</dbReference>
<dbReference type="GO" id="GO:0005524">
    <property type="term" value="F:ATP binding"/>
    <property type="evidence" value="ECO:0007669"/>
    <property type="project" value="UniProtKB-KW"/>
</dbReference>
<dbReference type="GO" id="GO:0051607">
    <property type="term" value="P:defense response to virus"/>
    <property type="evidence" value="ECO:0007669"/>
    <property type="project" value="UniProtKB-KW"/>
</dbReference>
<keyword evidence="10" id="KW-0067">ATP-binding</keyword>
<evidence type="ECO:0000256" key="2">
    <source>
        <dbReference type="ARBA" id="ARBA00005700"/>
    </source>
</evidence>
<evidence type="ECO:0000259" key="13">
    <source>
        <dbReference type="PROSITE" id="PS50887"/>
    </source>
</evidence>
<comment type="similarity">
    <text evidence="2">Belongs to the CRISPR-associated Cas10/Csm1 family.</text>
</comment>
<dbReference type="STRING" id="1123349.SAMN02744037_00688"/>
<name>A0A1M6LMB8_9FIRM</name>
<reference evidence="15" key="1">
    <citation type="submission" date="2016-11" db="EMBL/GenBank/DDBJ databases">
        <authorList>
            <person name="Varghese N."/>
            <person name="Submissions S."/>
        </authorList>
    </citation>
    <scope>NUCLEOTIDE SEQUENCE [LARGE SCALE GENOMIC DNA]</scope>
    <source>
        <strain evidence="15">DSM 15518</strain>
    </source>
</reference>
<dbReference type="InterPro" id="IPR013408">
    <property type="entry name" value="Cas10/Csm1"/>
</dbReference>
<accession>A0A1M6LMB8</accession>
<evidence type="ECO:0000256" key="12">
    <source>
        <dbReference type="ARBA" id="ARBA00032922"/>
    </source>
</evidence>
<evidence type="ECO:0000256" key="7">
    <source>
        <dbReference type="ARBA" id="ARBA00022759"/>
    </source>
</evidence>
<dbReference type="PANTHER" id="PTHR36528:SF1">
    <property type="entry name" value="CRISPR SYSTEM SINGLE-STRAND-SPECIFIC DEOXYRIBONUCLEASE CAS10_CSM1 (SUBTYPE III-A)"/>
    <property type="match status" value="1"/>
</dbReference>
<evidence type="ECO:0000256" key="1">
    <source>
        <dbReference type="ARBA" id="ARBA00001968"/>
    </source>
</evidence>
<dbReference type="InterPro" id="IPR000160">
    <property type="entry name" value="GGDEF_dom"/>
</dbReference>
<keyword evidence="5" id="KW-0540">Nuclease</keyword>